<dbReference type="GO" id="GO:0160140">
    <property type="term" value="F:23S rRNA pseudouridine(1911/1915/1917) synthase activity"/>
    <property type="evidence" value="ECO:0007669"/>
    <property type="project" value="UniProtKB-EC"/>
</dbReference>
<evidence type="ECO:0000256" key="4">
    <source>
        <dbReference type="PIRSR" id="PIRSR606225-1"/>
    </source>
</evidence>
<comment type="function">
    <text evidence="6">Responsible for synthesis of pseudouridine from uracil.</text>
</comment>
<evidence type="ECO:0000259" key="7">
    <source>
        <dbReference type="Pfam" id="PF00849"/>
    </source>
</evidence>
<comment type="catalytic activity">
    <reaction evidence="6">
        <text>a uridine in RNA = a pseudouridine in RNA</text>
        <dbReference type="Rhea" id="RHEA:48348"/>
        <dbReference type="Rhea" id="RHEA-COMP:12068"/>
        <dbReference type="Rhea" id="RHEA-COMP:12069"/>
        <dbReference type="ChEBI" id="CHEBI:65314"/>
        <dbReference type="ChEBI" id="CHEBI:65315"/>
    </reaction>
</comment>
<name>A0A9X1NV78_9HYPH</name>
<dbReference type="PANTHER" id="PTHR21600">
    <property type="entry name" value="MITOCHONDRIAL RNA PSEUDOURIDINE SYNTHASE"/>
    <property type="match status" value="1"/>
</dbReference>
<evidence type="ECO:0000256" key="5">
    <source>
        <dbReference type="PROSITE-ProRule" id="PRU00182"/>
    </source>
</evidence>
<evidence type="ECO:0000313" key="9">
    <source>
        <dbReference type="Proteomes" id="UP001139089"/>
    </source>
</evidence>
<feature type="active site" evidence="4">
    <location>
        <position position="146"/>
    </location>
</feature>
<reference evidence="8" key="1">
    <citation type="submission" date="2021-12" db="EMBL/GenBank/DDBJ databases">
        <authorList>
            <person name="Li Y."/>
        </authorList>
    </citation>
    <scope>NUCLEOTIDE SEQUENCE</scope>
    <source>
        <strain evidence="8">DKSPLA3</strain>
    </source>
</reference>
<accession>A0A9X1NV78</accession>
<dbReference type="NCBIfam" id="TIGR00005">
    <property type="entry name" value="rluA_subfam"/>
    <property type="match status" value="1"/>
</dbReference>
<dbReference type="SUPFAM" id="SSF55120">
    <property type="entry name" value="Pseudouridine synthase"/>
    <property type="match status" value="1"/>
</dbReference>
<proteinExistence type="inferred from homology"/>
<dbReference type="InterPro" id="IPR050188">
    <property type="entry name" value="RluA_PseudoU_synthase"/>
</dbReference>
<keyword evidence="2 6" id="KW-0413">Isomerase</keyword>
<dbReference type="Proteomes" id="UP001139089">
    <property type="component" value="Unassembled WGS sequence"/>
</dbReference>
<evidence type="ECO:0000256" key="2">
    <source>
        <dbReference type="ARBA" id="ARBA00023235"/>
    </source>
</evidence>
<dbReference type="InterPro" id="IPR006145">
    <property type="entry name" value="PsdUridine_synth_RsuA/RluA"/>
</dbReference>
<comment type="catalytic activity">
    <reaction evidence="3">
        <text>uridine(1911/1915/1917) in 23S rRNA = pseudouridine(1911/1915/1917) in 23S rRNA</text>
        <dbReference type="Rhea" id="RHEA:42524"/>
        <dbReference type="Rhea" id="RHEA-COMP:10097"/>
        <dbReference type="Rhea" id="RHEA-COMP:10098"/>
        <dbReference type="ChEBI" id="CHEBI:65314"/>
        <dbReference type="ChEBI" id="CHEBI:65315"/>
        <dbReference type="EC" id="5.4.99.23"/>
    </reaction>
</comment>
<dbReference type="PANTHER" id="PTHR21600:SF44">
    <property type="entry name" value="RIBOSOMAL LARGE SUBUNIT PSEUDOURIDINE SYNTHASE D"/>
    <property type="match status" value="1"/>
</dbReference>
<dbReference type="PROSITE" id="PS50889">
    <property type="entry name" value="S4"/>
    <property type="match status" value="1"/>
</dbReference>
<comment type="caution">
    <text evidence="8">The sequence shown here is derived from an EMBL/GenBank/DDBJ whole genome shotgun (WGS) entry which is preliminary data.</text>
</comment>
<dbReference type="Gene3D" id="3.30.2350.10">
    <property type="entry name" value="Pseudouridine synthase"/>
    <property type="match status" value="1"/>
</dbReference>
<evidence type="ECO:0000313" key="8">
    <source>
        <dbReference type="EMBL" id="MCD7111692.1"/>
    </source>
</evidence>
<dbReference type="EC" id="5.4.99.-" evidence="6"/>
<evidence type="ECO:0000256" key="1">
    <source>
        <dbReference type="ARBA" id="ARBA00010876"/>
    </source>
</evidence>
<protein>
    <recommendedName>
        <fullName evidence="6">Pseudouridine synthase</fullName>
        <ecNumber evidence="6">5.4.99.-</ecNumber>
    </recommendedName>
</protein>
<gene>
    <name evidence="8" type="ORF">LRX75_21920</name>
</gene>
<dbReference type="InterPro" id="IPR036986">
    <property type="entry name" value="S4_RNA-bd_sf"/>
</dbReference>
<dbReference type="EMBL" id="JAJOZR010000019">
    <property type="protein sequence ID" value="MCD7111692.1"/>
    <property type="molecule type" value="Genomic_DNA"/>
</dbReference>
<keyword evidence="9" id="KW-1185">Reference proteome</keyword>
<organism evidence="8 9">
    <name type="scientific">Rhizobium quercicola</name>
    <dbReference type="NCBI Taxonomy" id="2901226"/>
    <lineage>
        <taxon>Bacteria</taxon>
        <taxon>Pseudomonadati</taxon>
        <taxon>Pseudomonadota</taxon>
        <taxon>Alphaproteobacteria</taxon>
        <taxon>Hyphomicrobiales</taxon>
        <taxon>Rhizobiaceae</taxon>
        <taxon>Rhizobium/Agrobacterium group</taxon>
        <taxon>Rhizobium</taxon>
    </lineage>
</organism>
<comment type="similarity">
    <text evidence="1 6">Belongs to the pseudouridine synthase RluA family.</text>
</comment>
<evidence type="ECO:0000256" key="3">
    <source>
        <dbReference type="ARBA" id="ARBA00036882"/>
    </source>
</evidence>
<keyword evidence="5" id="KW-0694">RNA-binding</keyword>
<dbReference type="InterPro" id="IPR020103">
    <property type="entry name" value="PsdUridine_synth_cat_dom_sf"/>
</dbReference>
<dbReference type="CDD" id="cd02869">
    <property type="entry name" value="PseudoU_synth_RluA_like"/>
    <property type="match status" value="1"/>
</dbReference>
<dbReference type="GO" id="GO:0000455">
    <property type="term" value="P:enzyme-directed rRNA pseudouridine synthesis"/>
    <property type="evidence" value="ECO:0007669"/>
    <property type="project" value="TreeGrafter"/>
</dbReference>
<sequence>MAGIEHKTVEADENGMRLDRWFKLHYPGLGFGPLQKLLRSGQVRVNGGRVKSDFRVEAGQTVRIPPMDVDENRKSGPIPSHDLKHSSDHELLSRMLLHEDAKVIVLNKPPGIAVQGGSGLNRHIDQMLEAWTSPKGEKPRLVHRLDRDTSGVLVVARTRGAAQKLTAAFRERDTKKTYWSLVKGVPRKREDKVSSWLVKEQTPDGDRMRIARHGDDGADHAISYYRVLEQAGQNFAWLEMEPYTGRTHQLRVHALHIGHPIIGDPKYFDDAPGWNFPSGVQNRLHLHARKIDIPHPEGGRLTITAPMPQHMVQTWNLFGFDMANAGEE</sequence>
<dbReference type="SUPFAM" id="SSF55174">
    <property type="entry name" value="Alpha-L RNA-binding motif"/>
    <property type="match status" value="1"/>
</dbReference>
<dbReference type="RefSeq" id="WP_231816754.1">
    <property type="nucleotide sequence ID" value="NZ_JAJOZR010000019.1"/>
</dbReference>
<dbReference type="Pfam" id="PF00849">
    <property type="entry name" value="PseudoU_synth_2"/>
    <property type="match status" value="1"/>
</dbReference>
<dbReference type="GO" id="GO:0003723">
    <property type="term" value="F:RNA binding"/>
    <property type="evidence" value="ECO:0007669"/>
    <property type="project" value="UniProtKB-KW"/>
</dbReference>
<dbReference type="Gene3D" id="3.10.290.10">
    <property type="entry name" value="RNA-binding S4 domain"/>
    <property type="match status" value="1"/>
</dbReference>
<evidence type="ECO:0000256" key="6">
    <source>
        <dbReference type="RuleBase" id="RU362028"/>
    </source>
</evidence>
<dbReference type="InterPro" id="IPR006225">
    <property type="entry name" value="PsdUridine_synth_RluC/D"/>
</dbReference>
<dbReference type="AlphaFoldDB" id="A0A9X1NV78"/>
<dbReference type="CDD" id="cd00165">
    <property type="entry name" value="S4"/>
    <property type="match status" value="1"/>
</dbReference>
<feature type="domain" description="Pseudouridine synthase RsuA/RluA-like" evidence="7">
    <location>
        <begin position="103"/>
        <end position="255"/>
    </location>
</feature>
<dbReference type="PROSITE" id="PS01129">
    <property type="entry name" value="PSI_RLU"/>
    <property type="match status" value="1"/>
</dbReference>
<dbReference type="InterPro" id="IPR006224">
    <property type="entry name" value="PsdUridine_synth_RluA-like_CS"/>
</dbReference>